<accession>A0A9Q1GRF8</accession>
<feature type="region of interest" description="Disordered" evidence="1">
    <location>
        <begin position="28"/>
        <end position="52"/>
    </location>
</feature>
<dbReference type="EMBL" id="JAKOGI010001452">
    <property type="protein sequence ID" value="KAJ8425546.1"/>
    <property type="molecule type" value="Genomic_DNA"/>
</dbReference>
<organism evidence="2 3">
    <name type="scientific">Carnegiea gigantea</name>
    <dbReference type="NCBI Taxonomy" id="171969"/>
    <lineage>
        <taxon>Eukaryota</taxon>
        <taxon>Viridiplantae</taxon>
        <taxon>Streptophyta</taxon>
        <taxon>Embryophyta</taxon>
        <taxon>Tracheophyta</taxon>
        <taxon>Spermatophyta</taxon>
        <taxon>Magnoliopsida</taxon>
        <taxon>eudicotyledons</taxon>
        <taxon>Gunneridae</taxon>
        <taxon>Pentapetalae</taxon>
        <taxon>Caryophyllales</taxon>
        <taxon>Cactineae</taxon>
        <taxon>Cactaceae</taxon>
        <taxon>Cactoideae</taxon>
        <taxon>Echinocereeae</taxon>
        <taxon>Carnegiea</taxon>
    </lineage>
</organism>
<dbReference type="Proteomes" id="UP001153076">
    <property type="component" value="Unassembled WGS sequence"/>
</dbReference>
<proteinExistence type="predicted"/>
<protein>
    <submittedName>
        <fullName evidence="2">Uncharacterized protein</fullName>
    </submittedName>
</protein>
<sequence>MSGTNSGKGLATGGCRLIRIVKSRPTPFKYFGKSPNPSPNPSPSPIPYHTSFPSDSHANSFSSLTIQTPVSSSNGSRQHDVFPSHSMSLATQLENFQNLDSSTTVSSTRTAKLRFSRMVKFHGKVVQKITETYKKNLMLPILHGVRFFNHFVICGSMNSRQTHLNKFKRNLISVHNGLMKVFGRSYEHIKYVQKLSKNQATQLTQVVCTGRNYLYKLSRLTFQPRPLQGLYNHSCYFSSPKKKRPKIEFDSQKKVSDDL</sequence>
<evidence type="ECO:0000313" key="2">
    <source>
        <dbReference type="EMBL" id="KAJ8425546.1"/>
    </source>
</evidence>
<evidence type="ECO:0000256" key="1">
    <source>
        <dbReference type="SAM" id="MobiDB-lite"/>
    </source>
</evidence>
<reference evidence="2" key="1">
    <citation type="submission" date="2022-04" db="EMBL/GenBank/DDBJ databases">
        <title>Carnegiea gigantea Genome sequencing and assembly v2.</title>
        <authorList>
            <person name="Copetti D."/>
            <person name="Sanderson M.J."/>
            <person name="Burquez A."/>
            <person name="Wojciechowski M.F."/>
        </authorList>
    </citation>
    <scope>NUCLEOTIDE SEQUENCE</scope>
    <source>
        <strain evidence="2">SGP5-SGP5p</strain>
        <tissue evidence="2">Aerial part</tissue>
    </source>
</reference>
<comment type="caution">
    <text evidence="2">The sequence shown here is derived from an EMBL/GenBank/DDBJ whole genome shotgun (WGS) entry which is preliminary data.</text>
</comment>
<feature type="region of interest" description="Disordered" evidence="1">
    <location>
        <begin position="240"/>
        <end position="259"/>
    </location>
</feature>
<dbReference type="AlphaFoldDB" id="A0A9Q1GRF8"/>
<name>A0A9Q1GRF8_9CARY</name>
<feature type="compositionally biased region" description="Pro residues" evidence="1">
    <location>
        <begin position="36"/>
        <end position="46"/>
    </location>
</feature>
<evidence type="ECO:0000313" key="3">
    <source>
        <dbReference type="Proteomes" id="UP001153076"/>
    </source>
</evidence>
<gene>
    <name evidence="2" type="ORF">Cgig2_033061</name>
</gene>
<feature type="compositionally biased region" description="Basic and acidic residues" evidence="1">
    <location>
        <begin position="246"/>
        <end position="259"/>
    </location>
</feature>
<keyword evidence="3" id="KW-1185">Reference proteome</keyword>